<keyword evidence="4" id="KW-0328">Glycosyltransferase</keyword>
<accession>A0A9P4HMB7</accession>
<dbReference type="GO" id="GO:0000506">
    <property type="term" value="C:glycosylphosphatidylinositol-N-acetylglucosaminyltransferase (GPI-GnT) complex"/>
    <property type="evidence" value="ECO:0007669"/>
    <property type="project" value="InterPro"/>
</dbReference>
<proteinExistence type="inferred from homology"/>
<gene>
    <name evidence="4" type="ORF">K490DRAFT_49415</name>
</gene>
<sequence length="213" mass="23861">MLSLAPVNPPVLLIERPTPATVSFTVTTRRPTHSLAAKSLLYFTRVIRIGLGVLILALFWAKWRSIVPPVDSPERLEHRLLESRVGIAAAWMAEGIDKLWLLGGGLMGLWAVLRRGYTEESLLVLRGLGIQTSTSSPTYLSTPTTRFIPTATIQDIFIFEAFKGFEVRFYLAIVVEGEEDAVVVFPTLLPKRQILEEVWRGARACLYEPKSRI</sequence>
<evidence type="ECO:0000256" key="1">
    <source>
        <dbReference type="ARBA" id="ARBA00004687"/>
    </source>
</evidence>
<comment type="caution">
    <text evidence="4">The sequence shown here is derived from an EMBL/GenBank/DDBJ whole genome shotgun (WGS) entry which is preliminary data.</text>
</comment>
<dbReference type="AlphaFoldDB" id="A0A9P4HMB7"/>
<protein>
    <submittedName>
        <fullName evidence="4">Phosphatidylinositol N-acetylglucosaminyltransferase</fullName>
    </submittedName>
</protein>
<name>A0A9P4HMB7_9PEZI</name>
<dbReference type="InterPro" id="IPR019328">
    <property type="entry name" value="PIGH-H_dom"/>
</dbReference>
<comment type="similarity">
    <text evidence="2">Belongs to the PIGH family.</text>
</comment>
<dbReference type="Pfam" id="PF10181">
    <property type="entry name" value="PIG-H"/>
    <property type="match status" value="1"/>
</dbReference>
<dbReference type="InterPro" id="IPR044215">
    <property type="entry name" value="PIG-H"/>
</dbReference>
<keyword evidence="4" id="KW-0808">Transferase</keyword>
<keyword evidence="5" id="KW-1185">Reference proteome</keyword>
<reference evidence="4" key="1">
    <citation type="journal article" date="2020" name="Stud. Mycol.">
        <title>101 Dothideomycetes genomes: a test case for predicting lifestyles and emergence of pathogens.</title>
        <authorList>
            <person name="Haridas S."/>
            <person name="Albert R."/>
            <person name="Binder M."/>
            <person name="Bloem J."/>
            <person name="Labutti K."/>
            <person name="Salamov A."/>
            <person name="Andreopoulos B."/>
            <person name="Baker S."/>
            <person name="Barry K."/>
            <person name="Bills G."/>
            <person name="Bluhm B."/>
            <person name="Cannon C."/>
            <person name="Castanera R."/>
            <person name="Culley D."/>
            <person name="Daum C."/>
            <person name="Ezra D."/>
            <person name="Gonzalez J."/>
            <person name="Henrissat B."/>
            <person name="Kuo A."/>
            <person name="Liang C."/>
            <person name="Lipzen A."/>
            <person name="Lutzoni F."/>
            <person name="Magnuson J."/>
            <person name="Mondo S."/>
            <person name="Nolan M."/>
            <person name="Ohm R."/>
            <person name="Pangilinan J."/>
            <person name="Park H.-J."/>
            <person name="Ramirez L."/>
            <person name="Alfaro M."/>
            <person name="Sun H."/>
            <person name="Tritt A."/>
            <person name="Yoshinaga Y."/>
            <person name="Zwiers L.-H."/>
            <person name="Turgeon B."/>
            <person name="Goodwin S."/>
            <person name="Spatafora J."/>
            <person name="Crous P."/>
            <person name="Grigoriev I."/>
        </authorList>
    </citation>
    <scope>NUCLEOTIDE SEQUENCE</scope>
    <source>
        <strain evidence="4">CBS 121410</strain>
    </source>
</reference>
<dbReference type="PANTHER" id="PTHR15231:SF1">
    <property type="entry name" value="PHOSPHATIDYLINOSITOL N-ACETYLGLUCOSAMINYLTRANSFERASE SUBUNIT H"/>
    <property type="match status" value="1"/>
</dbReference>
<dbReference type="PANTHER" id="PTHR15231">
    <property type="entry name" value="PHOSPHATIDYLINOSITOL N-ACETYLGLUCOSAMINYLTRANSFERASE SUBUNIT H"/>
    <property type="match status" value="1"/>
</dbReference>
<evidence type="ECO:0000313" key="5">
    <source>
        <dbReference type="Proteomes" id="UP000799776"/>
    </source>
</evidence>
<dbReference type="GO" id="GO:0016757">
    <property type="term" value="F:glycosyltransferase activity"/>
    <property type="evidence" value="ECO:0007669"/>
    <property type="project" value="UniProtKB-KW"/>
</dbReference>
<evidence type="ECO:0000259" key="3">
    <source>
        <dbReference type="Pfam" id="PF10181"/>
    </source>
</evidence>
<dbReference type="EMBL" id="ML978743">
    <property type="protein sequence ID" value="KAF2084264.1"/>
    <property type="molecule type" value="Genomic_DNA"/>
</dbReference>
<organism evidence="4 5">
    <name type="scientific">Saccharata proteae CBS 121410</name>
    <dbReference type="NCBI Taxonomy" id="1314787"/>
    <lineage>
        <taxon>Eukaryota</taxon>
        <taxon>Fungi</taxon>
        <taxon>Dikarya</taxon>
        <taxon>Ascomycota</taxon>
        <taxon>Pezizomycotina</taxon>
        <taxon>Dothideomycetes</taxon>
        <taxon>Dothideomycetes incertae sedis</taxon>
        <taxon>Botryosphaeriales</taxon>
        <taxon>Saccharataceae</taxon>
        <taxon>Saccharata</taxon>
    </lineage>
</organism>
<evidence type="ECO:0000313" key="4">
    <source>
        <dbReference type="EMBL" id="KAF2084264.1"/>
    </source>
</evidence>
<feature type="domain" description="Phosphatidylinositol N-acetylglucosaminyltransferase subunit H conserved" evidence="3">
    <location>
        <begin position="121"/>
        <end position="186"/>
    </location>
</feature>
<evidence type="ECO:0000256" key="2">
    <source>
        <dbReference type="ARBA" id="ARBA00009610"/>
    </source>
</evidence>
<dbReference type="OrthoDB" id="6256716at2759"/>
<comment type="pathway">
    <text evidence="1">Glycolipid biosynthesis; glycosylphosphatidylinositol-anchor biosynthesis.</text>
</comment>
<dbReference type="Proteomes" id="UP000799776">
    <property type="component" value="Unassembled WGS sequence"/>
</dbReference>
<dbReference type="GO" id="GO:0006506">
    <property type="term" value="P:GPI anchor biosynthetic process"/>
    <property type="evidence" value="ECO:0007669"/>
    <property type="project" value="InterPro"/>
</dbReference>